<proteinExistence type="predicted"/>
<comment type="caution">
    <text evidence="6">The sequence shown here is derived from an EMBL/GenBank/DDBJ whole genome shotgun (WGS) entry which is preliminary data.</text>
</comment>
<evidence type="ECO:0000256" key="3">
    <source>
        <dbReference type="ARBA" id="ARBA00023163"/>
    </source>
</evidence>
<dbReference type="EMBL" id="JAVRRG010000032">
    <property type="protein sequence ID" value="KAK5094690.1"/>
    <property type="molecule type" value="Genomic_DNA"/>
</dbReference>
<evidence type="ECO:0000259" key="5">
    <source>
        <dbReference type="Pfam" id="PF00172"/>
    </source>
</evidence>
<keyword evidence="4" id="KW-0539">Nucleus</keyword>
<protein>
    <recommendedName>
        <fullName evidence="5">Zn(2)-C6 fungal-type domain-containing protein</fullName>
    </recommendedName>
</protein>
<reference evidence="6 7" key="1">
    <citation type="submission" date="2023-08" db="EMBL/GenBank/DDBJ databases">
        <title>Black Yeasts Isolated from many extreme environments.</title>
        <authorList>
            <person name="Coleine C."/>
            <person name="Stajich J.E."/>
            <person name="Selbmann L."/>
        </authorList>
    </citation>
    <scope>NUCLEOTIDE SEQUENCE [LARGE SCALE GENOMIC DNA]</scope>
    <source>
        <strain evidence="6 7">CCFEE 5885</strain>
    </source>
</reference>
<keyword evidence="7" id="KW-1185">Reference proteome</keyword>
<dbReference type="PANTHER" id="PTHR38111:SF11">
    <property type="entry name" value="TRANSCRIPTION FACTOR DOMAIN-CONTAINING PROTEIN-RELATED"/>
    <property type="match status" value="1"/>
</dbReference>
<organism evidence="6 7">
    <name type="scientific">Lithohypha guttulata</name>
    <dbReference type="NCBI Taxonomy" id="1690604"/>
    <lineage>
        <taxon>Eukaryota</taxon>
        <taxon>Fungi</taxon>
        <taxon>Dikarya</taxon>
        <taxon>Ascomycota</taxon>
        <taxon>Pezizomycotina</taxon>
        <taxon>Eurotiomycetes</taxon>
        <taxon>Chaetothyriomycetidae</taxon>
        <taxon>Chaetothyriales</taxon>
        <taxon>Trichomeriaceae</taxon>
        <taxon>Lithohypha</taxon>
    </lineage>
</organism>
<sequence length="469" mass="52242">MPGVPVGRACDNCRKQKKKVCRLAIHAICKLLLTLSKCDEARPTCSRCVRLQLVCVGSGQKRYTFKGPQFFRKQLHQSEKTMLYTADGQKHLVAGPSLTPTNGFDLLAISFVDAIKESTDIRYNLASNYGDFLGEAVRRLGANQALDASIKALVTAHTAFCTRQDDITTALVHYSTALSQLRICLDDPIKARDANTLCAVMVLLICQGLNGVEGLRWTGHCEGAARILRARGFYNPDDDFEQSILLSLRGPVLFEGILNHKIDFSPREWQMLVNVDCRGDTPEDEMMRCLAHLREFLYLRRNSGSGQDELLGHAPDLRSHYQQMNDILTGQRERLHRLEKSSSTVPEIPLSTSVHCACQAAYGVGLVIAIVYNCVLSALFPEDEELSSDSAAFVADVLALARDAWKYRPLGSSYIALCLGAAWVGTISDSLRLAVERAWEEYGRDFIPGLQKPPFTELEWTSRQLRLID</sequence>
<dbReference type="InterPro" id="IPR036864">
    <property type="entry name" value="Zn2-C6_fun-type_DNA-bd_sf"/>
</dbReference>
<dbReference type="Proteomes" id="UP001345013">
    <property type="component" value="Unassembled WGS sequence"/>
</dbReference>
<evidence type="ECO:0000313" key="6">
    <source>
        <dbReference type="EMBL" id="KAK5094690.1"/>
    </source>
</evidence>
<dbReference type="PANTHER" id="PTHR38111">
    <property type="entry name" value="ZN(2)-C6 FUNGAL-TYPE DOMAIN-CONTAINING PROTEIN-RELATED"/>
    <property type="match status" value="1"/>
</dbReference>
<dbReference type="CDD" id="cd00067">
    <property type="entry name" value="GAL4"/>
    <property type="match status" value="1"/>
</dbReference>
<evidence type="ECO:0000256" key="4">
    <source>
        <dbReference type="ARBA" id="ARBA00023242"/>
    </source>
</evidence>
<dbReference type="InterPro" id="IPR053178">
    <property type="entry name" value="Osmoadaptation_assoc"/>
</dbReference>
<dbReference type="Pfam" id="PF00172">
    <property type="entry name" value="Zn_clus"/>
    <property type="match status" value="1"/>
</dbReference>
<dbReference type="InterPro" id="IPR001138">
    <property type="entry name" value="Zn2Cys6_DnaBD"/>
</dbReference>
<feature type="domain" description="Zn(2)-C6 fungal-type" evidence="5">
    <location>
        <begin position="36"/>
        <end position="61"/>
    </location>
</feature>
<name>A0ABR0KET3_9EURO</name>
<evidence type="ECO:0000256" key="1">
    <source>
        <dbReference type="ARBA" id="ARBA00023015"/>
    </source>
</evidence>
<evidence type="ECO:0000256" key="2">
    <source>
        <dbReference type="ARBA" id="ARBA00023125"/>
    </source>
</evidence>
<dbReference type="Gene3D" id="4.10.240.10">
    <property type="entry name" value="Zn(2)-C6 fungal-type DNA-binding domain"/>
    <property type="match status" value="1"/>
</dbReference>
<keyword evidence="2" id="KW-0238">DNA-binding</keyword>
<keyword evidence="1" id="KW-0805">Transcription regulation</keyword>
<accession>A0ABR0KET3</accession>
<evidence type="ECO:0000313" key="7">
    <source>
        <dbReference type="Proteomes" id="UP001345013"/>
    </source>
</evidence>
<keyword evidence="3" id="KW-0804">Transcription</keyword>
<gene>
    <name evidence="6" type="ORF">LTR24_003390</name>
</gene>